<organism evidence="5 6">
    <name type="scientific">Streptomyces viridosporus (strain ATCC 14672 / DSM 40746 / JCM 4963 / KCTC 9882 / NRRL B-12104 / FH 1290)</name>
    <name type="common">Streptomyces ghanaensis</name>
    <dbReference type="NCBI Taxonomy" id="566461"/>
    <lineage>
        <taxon>Bacteria</taxon>
        <taxon>Bacillati</taxon>
        <taxon>Actinomycetota</taxon>
        <taxon>Actinomycetes</taxon>
        <taxon>Kitasatosporales</taxon>
        <taxon>Streptomycetaceae</taxon>
        <taxon>Streptomyces</taxon>
    </lineage>
</organism>
<evidence type="ECO:0000313" key="6">
    <source>
        <dbReference type="Proteomes" id="UP000003824"/>
    </source>
</evidence>
<protein>
    <submittedName>
        <fullName evidence="5">Predicted protein</fullName>
    </submittedName>
</protein>
<keyword evidence="2" id="KW-0479">Metal-binding</keyword>
<dbReference type="AlphaFoldDB" id="D5ZSQ9"/>
<evidence type="ECO:0000256" key="3">
    <source>
        <dbReference type="SAM" id="MobiDB-lite"/>
    </source>
</evidence>
<evidence type="ECO:0000256" key="2">
    <source>
        <dbReference type="ARBA" id="ARBA00022723"/>
    </source>
</evidence>
<sequence>MRRADRAYQGAGATFRTPPYHHHEQPRQYQPFNHDHARIRALGDRAFAHLKTWRLLQRARRIGTAVQAVHALLTRTYSG</sequence>
<evidence type="ECO:0000256" key="1">
    <source>
        <dbReference type="ARBA" id="ARBA00001968"/>
    </source>
</evidence>
<dbReference type="InterPro" id="IPR027806">
    <property type="entry name" value="HARBI1_dom"/>
</dbReference>
<feature type="region of interest" description="Disordered" evidence="3">
    <location>
        <begin position="1"/>
        <end position="27"/>
    </location>
</feature>
<dbReference type="EMBL" id="DS999641">
    <property type="protein sequence ID" value="EFE64780.2"/>
    <property type="molecule type" value="Genomic_DNA"/>
</dbReference>
<reference evidence="6" key="1">
    <citation type="submission" date="2008-12" db="EMBL/GenBank/DDBJ databases">
        <title>Annotation of Streptomyces ghanaensis ATCC 14672.</title>
        <authorList>
            <consortium name="The Broad Institute Genome Sequencing Platform"/>
            <consortium name="Broad Institute Microbial Sequencing Center"/>
            <person name="Fischbach M."/>
            <person name="Ward D."/>
            <person name="Young S."/>
            <person name="Kodira C.D."/>
            <person name="Zeng Q."/>
            <person name="Koehrsen M."/>
            <person name="Godfrey P."/>
            <person name="Alvarado L."/>
            <person name="Berlin A.M."/>
            <person name="Borenstein D."/>
            <person name="Chen Z."/>
            <person name="Engels R."/>
            <person name="Freedman E."/>
            <person name="Gellesch M."/>
            <person name="Goldberg J."/>
            <person name="Griggs A."/>
            <person name="Gujja S."/>
            <person name="Heiman D.I."/>
            <person name="Hepburn T.A."/>
            <person name="Howarth C."/>
            <person name="Jen D."/>
            <person name="Larson L."/>
            <person name="Lewis B."/>
            <person name="Mehta T."/>
            <person name="Park D."/>
            <person name="Pearson M."/>
            <person name="Roberts A."/>
            <person name="Saif S."/>
            <person name="Shea T.D."/>
            <person name="Shenoy N."/>
            <person name="Sisk P."/>
            <person name="Stolte C."/>
            <person name="Sykes S.N."/>
            <person name="Walk T."/>
            <person name="White J."/>
            <person name="Yandava C."/>
            <person name="Straight P."/>
            <person name="Clardy J."/>
            <person name="Hung D."/>
            <person name="Kolter R."/>
            <person name="Mekalanos J."/>
            <person name="Walker S."/>
            <person name="Walsh C.T."/>
            <person name="Wieland B.L.C."/>
            <person name="Ilzarbe M."/>
            <person name="Galagan J."/>
            <person name="Nusbaum C."/>
            <person name="Birren B."/>
        </authorList>
    </citation>
    <scope>NUCLEOTIDE SEQUENCE [LARGE SCALE GENOMIC DNA]</scope>
    <source>
        <strain evidence="6">ATCC 14672 / DSM 40746 / JCM 4963 / KCTC 9882 / NRRL B-12104 / FH 1290</strain>
    </source>
</reference>
<accession>D5ZSQ9</accession>
<dbReference type="Proteomes" id="UP000003824">
    <property type="component" value="Unassembled WGS sequence"/>
</dbReference>
<comment type="cofactor">
    <cofactor evidence="1">
        <name>a divalent metal cation</name>
        <dbReference type="ChEBI" id="CHEBI:60240"/>
    </cofactor>
</comment>
<evidence type="ECO:0000313" key="5">
    <source>
        <dbReference type="EMBL" id="EFE64780.2"/>
    </source>
</evidence>
<proteinExistence type="predicted"/>
<dbReference type="Pfam" id="PF13359">
    <property type="entry name" value="DDE_Tnp_4"/>
    <property type="match status" value="1"/>
</dbReference>
<gene>
    <name evidence="5" type="ORF">SSFG_00037</name>
</gene>
<evidence type="ECO:0000259" key="4">
    <source>
        <dbReference type="Pfam" id="PF13359"/>
    </source>
</evidence>
<name>D5ZSQ9_STRV1</name>
<dbReference type="GO" id="GO:0046872">
    <property type="term" value="F:metal ion binding"/>
    <property type="evidence" value="ECO:0007669"/>
    <property type="project" value="UniProtKB-KW"/>
</dbReference>
<feature type="domain" description="DDE Tnp4" evidence="4">
    <location>
        <begin position="4"/>
        <end position="63"/>
    </location>
</feature>